<dbReference type="AlphaFoldDB" id="A0A4R2QES3"/>
<dbReference type="RefSeq" id="WP_132879484.1">
    <property type="nucleotide sequence ID" value="NZ_SLXQ01000013.1"/>
</dbReference>
<keyword evidence="3" id="KW-1185">Reference proteome</keyword>
<sequence>MAEEIRGEATVSASALYQMMHSGPGVESLVAAGDSATRQSEAQARINRLAKEAADLIRAGWQGDAADNAQQAAHPLELGAMESSEALMKAQKAHQTQGESFLASRDRMEPVPDSPPETGVWDSMTPWDTDTEKAVSEYNEKSRRNGEIYQAYDTDSGSNVRSMPQQYPKFPEFNGEIAVRDNKSGPQGQTVAPPPETTSPGTTTTAGFSSSPSGGTPGGSPPVTSGPGALPTGGAPNVTGGSGPSGPPVTSGPGPGAPGSVTGVGPTQGANPAAAGYNPSTSPGGGRVPGMGMAPLMGGAAAGMGGDTARGGRAFGARGGVAGSPGSSAAGRLTGGGGPGTGGTPGAGPKTGAGPGGMAAAESAAKTGAAGSSGRGGMAGGPMAGGQRGRGSEDEEHERKTWLIEPDKEGTFGTDEMTAPPVIGEDPNAPR</sequence>
<comment type="caution">
    <text evidence="2">The sequence shown here is derived from an EMBL/GenBank/DDBJ whole genome shotgun (WGS) entry which is preliminary data.</text>
</comment>
<accession>A0A4R2QES3</accession>
<feature type="compositionally biased region" description="Polar residues" evidence="1">
    <location>
        <begin position="153"/>
        <end position="165"/>
    </location>
</feature>
<feature type="compositionally biased region" description="Low complexity" evidence="1">
    <location>
        <begin position="358"/>
        <end position="370"/>
    </location>
</feature>
<feature type="compositionally biased region" description="Low complexity" evidence="1">
    <location>
        <begin position="290"/>
        <end position="299"/>
    </location>
</feature>
<dbReference type="Gene3D" id="1.20.1260.20">
    <property type="entry name" value="PPE superfamily"/>
    <property type="match status" value="1"/>
</dbReference>
<reference evidence="2 3" key="1">
    <citation type="submission" date="2019-03" db="EMBL/GenBank/DDBJ databases">
        <title>Genomic Encyclopedia of Type Strains, Phase IV (KMG-IV): sequencing the most valuable type-strain genomes for metagenomic binning, comparative biology and taxonomic classification.</title>
        <authorList>
            <person name="Goeker M."/>
        </authorList>
    </citation>
    <scope>NUCLEOTIDE SEQUENCE [LARGE SCALE GENOMIC DNA]</scope>
    <source>
        <strain evidence="2 3">DSM 45765</strain>
    </source>
</reference>
<evidence type="ECO:0000313" key="2">
    <source>
        <dbReference type="EMBL" id="TCP46788.1"/>
    </source>
</evidence>
<dbReference type="EMBL" id="SLXQ01000013">
    <property type="protein sequence ID" value="TCP46788.1"/>
    <property type="molecule type" value="Genomic_DNA"/>
</dbReference>
<evidence type="ECO:0000313" key="3">
    <source>
        <dbReference type="Proteomes" id="UP000294911"/>
    </source>
</evidence>
<protein>
    <recommendedName>
        <fullName evidence="4">PPE family protein</fullName>
    </recommendedName>
</protein>
<feature type="compositionally biased region" description="Gly residues" evidence="1">
    <location>
        <begin position="333"/>
        <end position="357"/>
    </location>
</feature>
<dbReference type="Proteomes" id="UP000294911">
    <property type="component" value="Unassembled WGS sequence"/>
</dbReference>
<feature type="compositionally biased region" description="Gly residues" evidence="1">
    <location>
        <begin position="371"/>
        <end position="389"/>
    </location>
</feature>
<dbReference type="OrthoDB" id="3638056at2"/>
<evidence type="ECO:0008006" key="4">
    <source>
        <dbReference type="Google" id="ProtNLM"/>
    </source>
</evidence>
<gene>
    <name evidence="2" type="ORF">EV191_11364</name>
</gene>
<dbReference type="InterPro" id="IPR038332">
    <property type="entry name" value="PPE_sf"/>
</dbReference>
<name>A0A4R2QES3_9PSEU</name>
<organism evidence="2 3">
    <name type="scientific">Tamaricihabitans halophyticus</name>
    <dbReference type="NCBI Taxonomy" id="1262583"/>
    <lineage>
        <taxon>Bacteria</taxon>
        <taxon>Bacillati</taxon>
        <taxon>Actinomycetota</taxon>
        <taxon>Actinomycetes</taxon>
        <taxon>Pseudonocardiales</taxon>
        <taxon>Pseudonocardiaceae</taxon>
        <taxon>Tamaricihabitans</taxon>
    </lineage>
</organism>
<evidence type="ECO:0000256" key="1">
    <source>
        <dbReference type="SAM" id="MobiDB-lite"/>
    </source>
</evidence>
<feature type="compositionally biased region" description="Low complexity" evidence="1">
    <location>
        <begin position="198"/>
        <end position="214"/>
    </location>
</feature>
<proteinExistence type="predicted"/>
<feature type="region of interest" description="Disordered" evidence="1">
    <location>
        <begin position="66"/>
        <end position="431"/>
    </location>
</feature>
<feature type="compositionally biased region" description="Basic and acidic residues" evidence="1">
    <location>
        <begin position="397"/>
        <end position="410"/>
    </location>
</feature>
<feature type="compositionally biased region" description="Low complexity" evidence="1">
    <location>
        <begin position="248"/>
        <end position="267"/>
    </location>
</feature>
<feature type="compositionally biased region" description="Gly residues" evidence="1">
    <location>
        <begin position="300"/>
        <end position="323"/>
    </location>
</feature>
<feature type="compositionally biased region" description="Basic and acidic residues" evidence="1">
    <location>
        <begin position="130"/>
        <end position="146"/>
    </location>
</feature>